<sequence>MRVQNQVIKGQKNGDTIQFLLDSEAKRPNGTPSEKMITDSEEIAFVYLLDDEEGYAYIHFPRDTWAFMAQVLQGDDDPALIWNGESIPLPGFIEELTMLVYNIEGNDNYGEAFTTAVEHEFEAFLQSQSINY</sequence>
<dbReference type="RefSeq" id="WP_147056372.1">
    <property type="nucleotide sequence ID" value="NZ_BJYL01000016.1"/>
</dbReference>
<proteinExistence type="predicted"/>
<protein>
    <submittedName>
        <fullName evidence="1">Uncharacterized protein</fullName>
    </submittedName>
</protein>
<name>A0A511Z648_9BACL</name>
<evidence type="ECO:0000313" key="2">
    <source>
        <dbReference type="Proteomes" id="UP000321901"/>
    </source>
</evidence>
<gene>
    <name evidence="1" type="ORF">SLU01_12370</name>
</gene>
<evidence type="ECO:0000313" key="1">
    <source>
        <dbReference type="EMBL" id="GEN82925.1"/>
    </source>
</evidence>
<accession>A0A511Z648</accession>
<dbReference type="Proteomes" id="UP000321901">
    <property type="component" value="Unassembled WGS sequence"/>
</dbReference>
<dbReference type="EMBL" id="BJYL01000016">
    <property type="protein sequence ID" value="GEN82925.1"/>
    <property type="molecule type" value="Genomic_DNA"/>
</dbReference>
<keyword evidence="2" id="KW-1185">Reference proteome</keyword>
<dbReference type="InterPro" id="IPR020908">
    <property type="entry name" value="UPF0738"/>
</dbReference>
<reference evidence="1 2" key="1">
    <citation type="submission" date="2019-07" db="EMBL/GenBank/DDBJ databases">
        <title>Whole genome shotgun sequence of Sporosarcina luteola NBRC 105378.</title>
        <authorList>
            <person name="Hosoyama A."/>
            <person name="Uohara A."/>
            <person name="Ohji S."/>
            <person name="Ichikawa N."/>
        </authorList>
    </citation>
    <scope>NUCLEOTIDE SEQUENCE [LARGE SCALE GENOMIC DNA]</scope>
    <source>
        <strain evidence="1 2">NBRC 105378</strain>
    </source>
</reference>
<comment type="caution">
    <text evidence="1">The sequence shown here is derived from an EMBL/GenBank/DDBJ whole genome shotgun (WGS) entry which is preliminary data.</text>
</comment>
<dbReference type="Pfam" id="PF19785">
    <property type="entry name" value="UPF0738"/>
    <property type="match status" value="1"/>
</dbReference>
<organism evidence="1 2">
    <name type="scientific">Sporosarcina luteola</name>
    <dbReference type="NCBI Taxonomy" id="582850"/>
    <lineage>
        <taxon>Bacteria</taxon>
        <taxon>Bacillati</taxon>
        <taxon>Bacillota</taxon>
        <taxon>Bacilli</taxon>
        <taxon>Bacillales</taxon>
        <taxon>Caryophanaceae</taxon>
        <taxon>Sporosarcina</taxon>
    </lineage>
</organism>
<dbReference type="AlphaFoldDB" id="A0A511Z648"/>
<dbReference type="OrthoDB" id="2966478at2"/>